<gene>
    <name evidence="1" type="ORF">ACFYKX_26450</name>
</gene>
<accession>A0ABW6KIN0</accession>
<dbReference type="RefSeq" id="WP_389365209.1">
    <property type="nucleotide sequence ID" value="NZ_JBIACK010000025.1"/>
</dbReference>
<sequence length="126" mass="15126">MSEIINALQAVRDVYINFPKRYELNQEALKKLESEIQDILHIIEFTNFNAAHGYKWAKELKRLREERRALKEELELLEPVRDFLSFPKPTEKNISRIIGDVRNIEGRQSNRSYRMRVRNDLQELIK</sequence>
<evidence type="ECO:0000313" key="1">
    <source>
        <dbReference type="EMBL" id="MFE8704113.1"/>
    </source>
</evidence>
<organism evidence="1 2">
    <name type="scientific">Cytobacillus spartinae</name>
    <dbReference type="NCBI Taxonomy" id="3299023"/>
    <lineage>
        <taxon>Bacteria</taxon>
        <taxon>Bacillati</taxon>
        <taxon>Bacillota</taxon>
        <taxon>Bacilli</taxon>
        <taxon>Bacillales</taxon>
        <taxon>Bacillaceae</taxon>
        <taxon>Cytobacillus</taxon>
    </lineage>
</organism>
<reference evidence="1 2" key="1">
    <citation type="submission" date="2024-08" db="EMBL/GenBank/DDBJ databases">
        <title>Two novel Cytobacillus novel species.</title>
        <authorList>
            <person name="Liu G."/>
        </authorList>
    </citation>
    <scope>NUCLEOTIDE SEQUENCE [LARGE SCALE GENOMIC DNA]</scope>
    <source>
        <strain evidence="1 2">FJAT-54145</strain>
    </source>
</reference>
<protein>
    <submittedName>
        <fullName evidence="1">Uncharacterized protein</fullName>
    </submittedName>
</protein>
<dbReference type="EMBL" id="JBIACK010000025">
    <property type="protein sequence ID" value="MFE8704113.1"/>
    <property type="molecule type" value="Genomic_DNA"/>
</dbReference>
<comment type="caution">
    <text evidence="1">The sequence shown here is derived from an EMBL/GenBank/DDBJ whole genome shotgun (WGS) entry which is preliminary data.</text>
</comment>
<evidence type="ECO:0000313" key="2">
    <source>
        <dbReference type="Proteomes" id="UP001601059"/>
    </source>
</evidence>
<keyword evidence="2" id="KW-1185">Reference proteome</keyword>
<name>A0ABW6KIN0_9BACI</name>
<dbReference type="Proteomes" id="UP001601059">
    <property type="component" value="Unassembled WGS sequence"/>
</dbReference>
<proteinExistence type="predicted"/>